<organism evidence="1 2">
    <name type="scientific">[Mycobacterium] vasticus</name>
    <dbReference type="NCBI Taxonomy" id="2875777"/>
    <lineage>
        <taxon>Bacteria</taxon>
        <taxon>Bacillati</taxon>
        <taxon>Actinomycetota</taxon>
        <taxon>Actinomycetes</taxon>
        <taxon>Mycobacteriales</taxon>
        <taxon>Mycobacteriaceae</taxon>
        <taxon>Mycolicibacter</taxon>
    </lineage>
</organism>
<dbReference type="GO" id="GO:0016740">
    <property type="term" value="F:transferase activity"/>
    <property type="evidence" value="ECO:0007669"/>
    <property type="project" value="UniProtKB-KW"/>
</dbReference>
<reference evidence="1 2" key="1">
    <citation type="submission" date="2023-12" db="EMBL/GenBank/DDBJ databases">
        <title>Description of new species of Mycobacterium terrae complex isolated from sewage at the Sao Paulo Zoological Park Foundation in Brazil.</title>
        <authorList>
            <person name="Romagnoli C.L."/>
            <person name="Conceicao E.C."/>
            <person name="Machado E."/>
            <person name="Barreto L.B.P.F."/>
            <person name="Sharma A."/>
            <person name="Silva N.M."/>
            <person name="Marques L.E."/>
            <person name="Juliana M.A."/>
            <person name="Lourenco M.C.S."/>
            <person name="Digiampietri L.A."/>
            <person name="Suffys P.N."/>
            <person name="Viana-Niero C."/>
        </authorList>
    </citation>
    <scope>NUCLEOTIDE SEQUENCE [LARGE SCALE GENOMIC DNA]</scope>
    <source>
        <strain evidence="1 2">MYC017</strain>
    </source>
</reference>
<comment type="caution">
    <text evidence="1">The sequence shown here is derived from an EMBL/GenBank/DDBJ whole genome shotgun (WGS) entry which is preliminary data.</text>
</comment>
<evidence type="ECO:0000313" key="2">
    <source>
        <dbReference type="Proteomes" id="UP001299283"/>
    </source>
</evidence>
<keyword evidence="2" id="KW-1185">Reference proteome</keyword>
<dbReference type="Pfam" id="PF13469">
    <property type="entry name" value="Sulfotransfer_3"/>
    <property type="match status" value="1"/>
</dbReference>
<gene>
    <name evidence="1" type="ORF">K5L39_18875</name>
</gene>
<keyword evidence="1" id="KW-0808">Transferase</keyword>
<proteinExistence type="predicted"/>
<name>A0ABU5Z2G3_9MYCO</name>
<dbReference type="EC" id="2.8.2.-" evidence="1"/>
<dbReference type="RefSeq" id="WP_225397539.1">
    <property type="nucleotide sequence ID" value="NZ_JAYJJQ010000023.1"/>
</dbReference>
<sequence>MPARAVHFISGLPRSGSTLLAALLRQNPRCHAGMSGPLAGLFGALLGEMSARNEFSVFIDDAKRERVLHGLFDSFYADNTAEVIFDTNRAWCGWMPAVSRLFPDARVIACVRDVQWVVDSIERLVQRNVFTPSSIFGFNPGGTVYTRANGVVGQDGLVGAPYDMLKQACFGAQRDRLLVVQYETLTTDPERTMRAVYDFIGEPAFEHTFDNIDYDVTEFDERAGTPGLHTVHRQVGARSRETILPPDLFNRFVNDAFWRNPETVPEGLRVI</sequence>
<evidence type="ECO:0000313" key="1">
    <source>
        <dbReference type="EMBL" id="MEB3071251.1"/>
    </source>
</evidence>
<dbReference type="EMBL" id="JAYJJQ010000023">
    <property type="protein sequence ID" value="MEB3071251.1"/>
    <property type="molecule type" value="Genomic_DNA"/>
</dbReference>
<dbReference type="Proteomes" id="UP001299283">
    <property type="component" value="Unassembled WGS sequence"/>
</dbReference>
<dbReference type="Gene3D" id="3.40.50.300">
    <property type="entry name" value="P-loop containing nucleotide triphosphate hydrolases"/>
    <property type="match status" value="1"/>
</dbReference>
<protein>
    <submittedName>
        <fullName evidence="1">Sulfotransferase</fullName>
        <ecNumber evidence="1">2.8.2.-</ecNumber>
    </submittedName>
</protein>
<dbReference type="InterPro" id="IPR027417">
    <property type="entry name" value="P-loop_NTPase"/>
</dbReference>
<dbReference type="SUPFAM" id="SSF52540">
    <property type="entry name" value="P-loop containing nucleoside triphosphate hydrolases"/>
    <property type="match status" value="1"/>
</dbReference>
<accession>A0ABU5Z2G3</accession>